<keyword evidence="3" id="KW-1185">Reference proteome</keyword>
<comment type="caution">
    <text evidence="2">The sequence shown here is derived from an EMBL/GenBank/DDBJ whole genome shotgun (WGS) entry which is preliminary data.</text>
</comment>
<proteinExistence type="predicted"/>
<evidence type="ECO:0000313" key="2">
    <source>
        <dbReference type="EMBL" id="KIP61665.1"/>
    </source>
</evidence>
<keyword evidence="1" id="KW-0472">Membrane</keyword>
<dbReference type="RefSeq" id="WP_042519598.1">
    <property type="nucleotide sequence ID" value="NZ_JXQK01000064.1"/>
</dbReference>
<feature type="non-terminal residue" evidence="2">
    <location>
        <position position="1"/>
    </location>
</feature>
<evidence type="ECO:0000313" key="3">
    <source>
        <dbReference type="Proteomes" id="UP000032046"/>
    </source>
</evidence>
<gene>
    <name evidence="2" type="ORF">ST44_09060</name>
</gene>
<dbReference type="Proteomes" id="UP000032046">
    <property type="component" value="Unassembled WGS sequence"/>
</dbReference>
<accession>A0A0D0I4G8</accession>
<keyword evidence="1" id="KW-0812">Transmembrane</keyword>
<reference evidence="2 3" key="1">
    <citation type="submission" date="2015-01" db="EMBL/GenBank/DDBJ databases">
        <title>Comparative genomics of non-oral Prevotella species.</title>
        <authorList>
            <person name="Accetto T."/>
            <person name="Nograsek B."/>
            <person name="Avgustin G."/>
        </authorList>
    </citation>
    <scope>NUCLEOTIDE SEQUENCE [LARGE SCALE GENOMIC DNA]</scope>
    <source>
        <strain evidence="2 3">P5-119</strain>
    </source>
</reference>
<feature type="transmembrane region" description="Helical" evidence="1">
    <location>
        <begin position="75"/>
        <end position="97"/>
    </location>
</feature>
<sequence length="127" mass="15141">DKKAHENVILKNKYITKDDYLEAYYNVVKNGFLMNIPTLEAHENFLRNIWLICLMYLIAVLADCCQSSISEIICQYSKCAIAMFLLLLIVFIPFVWYKIQMKIFELVWEGDYYAKRLNPKNRIRVYP</sequence>
<organism evidence="2 3">
    <name type="scientific">Prevotella pectinovora</name>
    <dbReference type="NCBI Taxonomy" id="1602169"/>
    <lineage>
        <taxon>Bacteria</taxon>
        <taxon>Pseudomonadati</taxon>
        <taxon>Bacteroidota</taxon>
        <taxon>Bacteroidia</taxon>
        <taxon>Bacteroidales</taxon>
        <taxon>Prevotellaceae</taxon>
        <taxon>Prevotella</taxon>
    </lineage>
</organism>
<protein>
    <submittedName>
        <fullName evidence="2">Uncharacterized protein</fullName>
    </submittedName>
</protein>
<dbReference type="AlphaFoldDB" id="A0A0D0I4G8"/>
<dbReference type="EMBL" id="JXQK01000064">
    <property type="protein sequence ID" value="KIP61665.1"/>
    <property type="molecule type" value="Genomic_DNA"/>
</dbReference>
<evidence type="ECO:0000256" key="1">
    <source>
        <dbReference type="SAM" id="Phobius"/>
    </source>
</evidence>
<feature type="transmembrane region" description="Helical" evidence="1">
    <location>
        <begin position="49"/>
        <end position="69"/>
    </location>
</feature>
<name>A0A0D0I4G8_9BACT</name>
<keyword evidence="1" id="KW-1133">Transmembrane helix</keyword>